<dbReference type="GO" id="GO:0005829">
    <property type="term" value="C:cytosol"/>
    <property type="evidence" value="ECO:0007669"/>
    <property type="project" value="TreeGrafter"/>
</dbReference>
<keyword evidence="4" id="KW-1185">Reference proteome</keyword>
<evidence type="ECO:0000259" key="1">
    <source>
        <dbReference type="Pfam" id="PF04851"/>
    </source>
</evidence>
<dbReference type="Pfam" id="PF19778">
    <property type="entry name" value="RE_endonuc"/>
    <property type="match status" value="1"/>
</dbReference>
<dbReference type="InterPro" id="IPR045572">
    <property type="entry name" value="RE_endonuc_C"/>
</dbReference>
<dbReference type="GO" id="GO:0005524">
    <property type="term" value="F:ATP binding"/>
    <property type="evidence" value="ECO:0007669"/>
    <property type="project" value="InterPro"/>
</dbReference>
<dbReference type="Gene3D" id="3.40.50.300">
    <property type="entry name" value="P-loop containing nucleotide triphosphate hydrolases"/>
    <property type="match status" value="2"/>
</dbReference>
<dbReference type="GO" id="GO:0003677">
    <property type="term" value="F:DNA binding"/>
    <property type="evidence" value="ECO:0007669"/>
    <property type="project" value="InterPro"/>
</dbReference>
<dbReference type="NCBIfam" id="NF012027">
    <property type="entry name" value="PRK15483.1"/>
    <property type="match status" value="1"/>
</dbReference>
<evidence type="ECO:0000259" key="2">
    <source>
        <dbReference type="Pfam" id="PF19778"/>
    </source>
</evidence>
<feature type="domain" description="Type III restriction enzyme C-terminal endonuclease" evidence="2">
    <location>
        <begin position="868"/>
        <end position="966"/>
    </location>
</feature>
<dbReference type="PANTHER" id="PTHR47396">
    <property type="entry name" value="TYPE I RESTRICTION ENZYME ECOKI R PROTEIN"/>
    <property type="match status" value="1"/>
</dbReference>
<dbReference type="InterPro" id="IPR006935">
    <property type="entry name" value="Helicase/UvrB_N"/>
</dbReference>
<dbReference type="Proteomes" id="UP000190042">
    <property type="component" value="Unassembled WGS sequence"/>
</dbReference>
<dbReference type="PANTHER" id="PTHR47396:SF1">
    <property type="entry name" value="ATP-DEPENDENT HELICASE IRC3-RELATED"/>
    <property type="match status" value="1"/>
</dbReference>
<name>A0A1T4YHS4_9BACL</name>
<accession>A0A1T4YHS4</accession>
<organism evidence="3 4">
    <name type="scientific">Sporosarcina newyorkensis</name>
    <dbReference type="NCBI Taxonomy" id="759851"/>
    <lineage>
        <taxon>Bacteria</taxon>
        <taxon>Bacillati</taxon>
        <taxon>Bacillota</taxon>
        <taxon>Bacilli</taxon>
        <taxon>Bacillales</taxon>
        <taxon>Caryophanaceae</taxon>
        <taxon>Sporosarcina</taxon>
    </lineage>
</organism>
<proteinExistence type="predicted"/>
<dbReference type="InterPro" id="IPR027417">
    <property type="entry name" value="P-loop_NTPase"/>
</dbReference>
<dbReference type="InterPro" id="IPR050742">
    <property type="entry name" value="Helicase_Restrict-Modif_Enz"/>
</dbReference>
<protein>
    <submittedName>
        <fullName evidence="3">Type III restriction enzyme</fullName>
    </submittedName>
</protein>
<sequence length="1014" mass="117616">MDLILKRNLEHQTIPIERLCSIFSNVGIQKPMKSIENPIIDIKSPYLYQNIKRLQEDLPSNMQGTSQNEADYLNIDIKMETGTGKTYVYTKAIYELNKLYGFKKFIVAVPSLAIKAGTANFMKIQSNINHFKNVCGYKTEIKLRTVESIKTKKGSKRYVPNSIRDFVTSSNLQRNTIEVLLVNMQHLKESKNGVLVRDDYDSHIEGYYRPIDAISATRPIFLIDEPHRFSRENATFKFIEEQVKPQLIIRFGATFPSKFIGRGRNRVEVKDYQNLIYDLNIHKAFEQNLIKGIAKEHVESPDNEEEVFKILTMKKGEFVRFQKTELNEQGQAIKTTKELKTHDSLTLLSPKLSGITIDGILATKVNLSNGEEKFTGDVFFADVFATSYVRESIRLAIKRHFETERENFKRKFKIKTLALFFIDDIHSYRDNDMKEPYLKNIFEEELRGKLDEEINKCNIFELEYREYLEESLANITETHAGYFSQDNVSTEEEIEKEVNTILFDKERLLSLVDKNGKTNTTRFIFSKWTLKEGWDNPNIFTIAKLRSSGSDNSKLQEIGRGLRLPVDETGNRIENETFTLNYIVDFTEKDFVKKLEEEIYGETSFEQRVLTSEQIEKIATNKGLSKEEVLIDLMGKGFISFDREIKTDKLQEFINEYPEIFNKLDKNRVRDRNVDKNKKVAIRKENYLKLKDLWEQLNEKYYLHFDTIADEVLISIVSDVITEDLITTTVRRTKRETSEMVQGELIFNVTLDSIDISDDDTLNYGTFLKVVAENTNISIPLIHTGIVRASKLKKIENAFFTKDTVRSFSVYFKQRIYDELLKIYSYKKLPNTTVHPTELTEENGNPRDFVKTSAYLGVNERKGTPLENYLYDTILFDSEIEENNINENISSVEVYGKIPKRTMQIPFIDGSTYSPDFMYVIKDKEGKPTINLVVESKGVNKKQDLRGIEDHKIEAANKLFDMVKEVGINDEYGGQTKLEDIGDVLRRKGISVTYTRQTNNEKLLEIINDLIESE</sequence>
<evidence type="ECO:0000313" key="3">
    <source>
        <dbReference type="EMBL" id="SKB01336.1"/>
    </source>
</evidence>
<dbReference type="RefSeq" id="WP_078817953.1">
    <property type="nucleotide sequence ID" value="NZ_FUYJ01000005.1"/>
</dbReference>
<feature type="domain" description="Helicase/UvrB N-terminal" evidence="1">
    <location>
        <begin position="74"/>
        <end position="256"/>
    </location>
</feature>
<dbReference type="SUPFAM" id="SSF52540">
    <property type="entry name" value="P-loop containing nucleoside triphosphate hydrolases"/>
    <property type="match status" value="2"/>
</dbReference>
<gene>
    <name evidence="3" type="ORF">SAMN04244570_2686</name>
</gene>
<dbReference type="AlphaFoldDB" id="A0A1T4YHS4"/>
<dbReference type="Pfam" id="PF04851">
    <property type="entry name" value="ResIII"/>
    <property type="match status" value="1"/>
</dbReference>
<reference evidence="4" key="1">
    <citation type="submission" date="2017-02" db="EMBL/GenBank/DDBJ databases">
        <authorList>
            <person name="Varghese N."/>
            <person name="Submissions S."/>
        </authorList>
    </citation>
    <scope>NUCLEOTIDE SEQUENCE [LARGE SCALE GENOMIC DNA]</scope>
    <source>
        <strain evidence="4">DSM 23966</strain>
    </source>
</reference>
<evidence type="ECO:0000313" key="4">
    <source>
        <dbReference type="Proteomes" id="UP000190042"/>
    </source>
</evidence>
<dbReference type="EMBL" id="FUYJ01000005">
    <property type="protein sequence ID" value="SKB01336.1"/>
    <property type="molecule type" value="Genomic_DNA"/>
</dbReference>
<dbReference type="GO" id="GO:0015668">
    <property type="term" value="F:type III site-specific deoxyribonuclease activity"/>
    <property type="evidence" value="ECO:0007669"/>
    <property type="project" value="InterPro"/>
</dbReference>